<accession>A0A832X5W8</accession>
<sequence>RGLIVGIDAGTTTAVAVLDLRGGLLGLVSKKNFSQSEQQSYIQIFGQPLLFSVDVVKVPATTEKLAAAFNTRVEAPQKNLGRRGKSELVSVFLDRYKKTTEDFHEVSALAAAIVCYNKYENKFRQIERQLNELGLDNRIEEIKRKVVQGISVNRALEGRP</sequence>
<dbReference type="Proteomes" id="UP000646946">
    <property type="component" value="Unassembled WGS sequence"/>
</dbReference>
<protein>
    <submittedName>
        <fullName evidence="1">DUF460 domain-containing protein</fullName>
    </submittedName>
</protein>
<gene>
    <name evidence="1" type="ORF">H1016_01685</name>
</gene>
<dbReference type="Pfam" id="PF04312">
    <property type="entry name" value="DUF460"/>
    <property type="match status" value="1"/>
</dbReference>
<organism evidence="1 2">
    <name type="scientific">Candidatus Naiadarchaeum limnaeum</name>
    <dbReference type="NCBI Taxonomy" id="2756139"/>
    <lineage>
        <taxon>Archaea</taxon>
        <taxon>Candidatus Undinarchaeota</taxon>
        <taxon>Candidatus Undinarchaeia</taxon>
        <taxon>Candidatus Naiadarchaeales</taxon>
        <taxon>Candidatus Naiadarchaeaceae</taxon>
        <taxon>Candidatus Naiadarchaeum</taxon>
    </lineage>
</organism>
<keyword evidence="2" id="KW-1185">Reference proteome</keyword>
<dbReference type="AlphaFoldDB" id="A0A832X5W8"/>
<dbReference type="PANTHER" id="PTHR40707:SF1">
    <property type="entry name" value="DUF460 DOMAIN-CONTAINING PROTEIN"/>
    <property type="match status" value="1"/>
</dbReference>
<dbReference type="EMBL" id="DVAB01000016">
    <property type="protein sequence ID" value="HIK00230.1"/>
    <property type="molecule type" value="Genomic_DNA"/>
</dbReference>
<dbReference type="InterPro" id="IPR007408">
    <property type="entry name" value="DUF460"/>
</dbReference>
<evidence type="ECO:0000313" key="1">
    <source>
        <dbReference type="EMBL" id="HIK00230.1"/>
    </source>
</evidence>
<reference evidence="1 2" key="1">
    <citation type="journal article" name="Nat. Commun.">
        <title>Undinarchaeota illuminate DPANN phylogeny and the impact of gene transfer on archaeal evolution.</title>
        <authorList>
            <person name="Dombrowski N."/>
            <person name="Williams T.A."/>
            <person name="Sun J."/>
            <person name="Woodcroft B.J."/>
            <person name="Lee J.H."/>
            <person name="Minh B.Q."/>
            <person name="Rinke C."/>
            <person name="Spang A."/>
        </authorList>
    </citation>
    <scope>NUCLEOTIDE SEQUENCE [LARGE SCALE GENOMIC DNA]</scope>
    <source>
        <strain evidence="1">MAG_bin1129</strain>
    </source>
</reference>
<comment type="caution">
    <text evidence="1">The sequence shown here is derived from an EMBL/GenBank/DDBJ whole genome shotgun (WGS) entry which is preliminary data.</text>
</comment>
<feature type="non-terminal residue" evidence="1">
    <location>
        <position position="1"/>
    </location>
</feature>
<dbReference type="PANTHER" id="PTHR40707">
    <property type="entry name" value="POSSIBLE NUCLEASE OF RNASE H FOLD, RUVC/YQGF FAMILY"/>
    <property type="match status" value="1"/>
</dbReference>
<name>A0A832X5W8_9ARCH</name>
<proteinExistence type="predicted"/>
<evidence type="ECO:0000313" key="2">
    <source>
        <dbReference type="Proteomes" id="UP000646946"/>
    </source>
</evidence>